<dbReference type="EMBL" id="ML743610">
    <property type="protein sequence ID" value="KAE8133896.1"/>
    <property type="molecule type" value="Genomic_DNA"/>
</dbReference>
<accession>A0A5N6SGQ3</accession>
<keyword evidence="1" id="KW-0732">Signal</keyword>
<sequence length="112" mass="12875">MGWRGRMFFTHFSLFFLVRSHHPTTFLSCEAATPLQFTFANGHWLDFGLALPCWWDSEAADKPDRQRLGDAGRFPIGNETTDMYGTSPYHCTSITVVRPQIQIIIDQWEGYG</sequence>
<evidence type="ECO:0000256" key="1">
    <source>
        <dbReference type="SAM" id="SignalP"/>
    </source>
</evidence>
<organism evidence="2 3">
    <name type="scientific">Aspergillus pseudotamarii</name>
    <dbReference type="NCBI Taxonomy" id="132259"/>
    <lineage>
        <taxon>Eukaryota</taxon>
        <taxon>Fungi</taxon>
        <taxon>Dikarya</taxon>
        <taxon>Ascomycota</taxon>
        <taxon>Pezizomycotina</taxon>
        <taxon>Eurotiomycetes</taxon>
        <taxon>Eurotiomycetidae</taxon>
        <taxon>Eurotiales</taxon>
        <taxon>Aspergillaceae</taxon>
        <taxon>Aspergillus</taxon>
        <taxon>Aspergillus subgen. Circumdati</taxon>
    </lineage>
</organism>
<evidence type="ECO:0008006" key="4">
    <source>
        <dbReference type="Google" id="ProtNLM"/>
    </source>
</evidence>
<evidence type="ECO:0000313" key="2">
    <source>
        <dbReference type="EMBL" id="KAE8133896.1"/>
    </source>
</evidence>
<dbReference type="Proteomes" id="UP000325672">
    <property type="component" value="Unassembled WGS sequence"/>
</dbReference>
<gene>
    <name evidence="2" type="ORF">BDV38DRAFT_257060</name>
</gene>
<feature type="signal peptide" evidence="1">
    <location>
        <begin position="1"/>
        <end position="20"/>
    </location>
</feature>
<proteinExistence type="predicted"/>
<feature type="chain" id="PRO_5024825427" description="Secreted protein" evidence="1">
    <location>
        <begin position="21"/>
        <end position="112"/>
    </location>
</feature>
<dbReference type="RefSeq" id="XP_031909959.1">
    <property type="nucleotide sequence ID" value="XM_032055572.1"/>
</dbReference>
<keyword evidence="3" id="KW-1185">Reference proteome</keyword>
<name>A0A5N6SGQ3_ASPPS</name>
<reference evidence="2 3" key="1">
    <citation type="submission" date="2019-04" db="EMBL/GenBank/DDBJ databases">
        <title>Friends and foes A comparative genomics study of 23 Aspergillus species from section Flavi.</title>
        <authorList>
            <consortium name="DOE Joint Genome Institute"/>
            <person name="Kjaerbolling I."/>
            <person name="Vesth T."/>
            <person name="Frisvad J.C."/>
            <person name="Nybo J.L."/>
            <person name="Theobald S."/>
            <person name="Kildgaard S."/>
            <person name="Isbrandt T."/>
            <person name="Kuo A."/>
            <person name="Sato A."/>
            <person name="Lyhne E.K."/>
            <person name="Kogle M.E."/>
            <person name="Wiebenga A."/>
            <person name="Kun R.S."/>
            <person name="Lubbers R.J."/>
            <person name="Makela M.R."/>
            <person name="Barry K."/>
            <person name="Chovatia M."/>
            <person name="Clum A."/>
            <person name="Daum C."/>
            <person name="Haridas S."/>
            <person name="He G."/>
            <person name="LaButti K."/>
            <person name="Lipzen A."/>
            <person name="Mondo S."/>
            <person name="Riley R."/>
            <person name="Salamov A."/>
            <person name="Simmons B.A."/>
            <person name="Magnuson J.K."/>
            <person name="Henrissat B."/>
            <person name="Mortensen U.H."/>
            <person name="Larsen T.O."/>
            <person name="Devries R.P."/>
            <person name="Grigoriev I.V."/>
            <person name="Machida M."/>
            <person name="Baker S.E."/>
            <person name="Andersen M.R."/>
        </authorList>
    </citation>
    <scope>NUCLEOTIDE SEQUENCE [LARGE SCALE GENOMIC DNA]</scope>
    <source>
        <strain evidence="2 3">CBS 117625</strain>
    </source>
</reference>
<dbReference type="GeneID" id="43639782"/>
<dbReference type="AlphaFoldDB" id="A0A5N6SGQ3"/>
<evidence type="ECO:0000313" key="3">
    <source>
        <dbReference type="Proteomes" id="UP000325672"/>
    </source>
</evidence>
<protein>
    <recommendedName>
        <fullName evidence="4">Secreted protein</fullName>
    </recommendedName>
</protein>